<dbReference type="PANTHER" id="PTHR42921:SF1">
    <property type="entry name" value="ACETOACETYL-COA SYNTHETASE"/>
    <property type="match status" value="1"/>
</dbReference>
<dbReference type="EMBL" id="QGKM01000051">
    <property type="protein sequence ID" value="PWQ95025.1"/>
    <property type="molecule type" value="Genomic_DNA"/>
</dbReference>
<feature type="domain" description="Acetyl-coenzyme A synthetase N-terminal" evidence="7">
    <location>
        <begin position="40"/>
        <end position="96"/>
    </location>
</feature>
<comment type="caution">
    <text evidence="8">The sequence shown here is derived from an EMBL/GenBank/DDBJ whole genome shotgun (WGS) entry which is preliminary data.</text>
</comment>
<dbReference type="Pfam" id="PF16177">
    <property type="entry name" value="ACAS_N"/>
    <property type="match status" value="1"/>
</dbReference>
<keyword evidence="4" id="KW-0067">ATP-binding</keyword>
<organism evidence="8 9">
    <name type="scientific">Leucothrix pacifica</name>
    <dbReference type="NCBI Taxonomy" id="1247513"/>
    <lineage>
        <taxon>Bacteria</taxon>
        <taxon>Pseudomonadati</taxon>
        <taxon>Pseudomonadota</taxon>
        <taxon>Gammaproteobacteria</taxon>
        <taxon>Thiotrichales</taxon>
        <taxon>Thiotrichaceae</taxon>
        <taxon>Leucothrix</taxon>
    </lineage>
</organism>
<dbReference type="Proteomes" id="UP000245539">
    <property type="component" value="Unassembled WGS sequence"/>
</dbReference>
<keyword evidence="2 8" id="KW-0436">Ligase</keyword>
<dbReference type="OrthoDB" id="9803968at2"/>
<dbReference type="PROSITE" id="PS00455">
    <property type="entry name" value="AMP_BINDING"/>
    <property type="match status" value="1"/>
</dbReference>
<evidence type="ECO:0000256" key="1">
    <source>
        <dbReference type="ARBA" id="ARBA00006432"/>
    </source>
</evidence>
<feature type="domain" description="AMP-binding enzyme C-terminal" evidence="6">
    <location>
        <begin position="553"/>
        <end position="621"/>
    </location>
</feature>
<dbReference type="InterPro" id="IPR020845">
    <property type="entry name" value="AMP-binding_CS"/>
</dbReference>
<dbReference type="Pfam" id="PF13193">
    <property type="entry name" value="AMP-binding_C"/>
    <property type="match status" value="1"/>
</dbReference>
<dbReference type="CDD" id="cd05943">
    <property type="entry name" value="AACS"/>
    <property type="match status" value="1"/>
</dbReference>
<comment type="similarity">
    <text evidence="1">Belongs to the ATP-dependent AMP-binding enzyme family.</text>
</comment>
<accession>A0A317C8M9</accession>
<dbReference type="PANTHER" id="PTHR42921">
    <property type="entry name" value="ACETOACETYL-COA SYNTHETASE"/>
    <property type="match status" value="1"/>
</dbReference>
<evidence type="ECO:0000259" key="6">
    <source>
        <dbReference type="Pfam" id="PF13193"/>
    </source>
</evidence>
<proteinExistence type="inferred from homology"/>
<dbReference type="SUPFAM" id="SSF56801">
    <property type="entry name" value="Acetyl-CoA synthetase-like"/>
    <property type="match status" value="1"/>
</dbReference>
<dbReference type="InterPro" id="IPR045851">
    <property type="entry name" value="AMP-bd_C_sf"/>
</dbReference>
<dbReference type="NCBIfam" id="TIGR01217">
    <property type="entry name" value="ac_ac_CoA_syn"/>
    <property type="match status" value="1"/>
</dbReference>
<dbReference type="Pfam" id="PF00501">
    <property type="entry name" value="AMP-binding"/>
    <property type="match status" value="1"/>
</dbReference>
<dbReference type="InterPro" id="IPR025110">
    <property type="entry name" value="AMP-bd_C"/>
</dbReference>
<keyword evidence="9" id="KW-1185">Reference proteome</keyword>
<dbReference type="InterPro" id="IPR042099">
    <property type="entry name" value="ANL_N_sf"/>
</dbReference>
<evidence type="ECO:0000313" key="8">
    <source>
        <dbReference type="EMBL" id="PWQ95025.1"/>
    </source>
</evidence>
<reference evidence="8 9" key="1">
    <citation type="submission" date="2018-05" db="EMBL/GenBank/DDBJ databases">
        <title>Leucothrix arctica sp. nov., isolated from Arctic seawater.</title>
        <authorList>
            <person name="Choi A."/>
            <person name="Baek K."/>
        </authorList>
    </citation>
    <scope>NUCLEOTIDE SEQUENCE [LARGE SCALE GENOMIC DNA]</scope>
    <source>
        <strain evidence="8 9">JCM 18388</strain>
    </source>
</reference>
<evidence type="ECO:0000256" key="4">
    <source>
        <dbReference type="ARBA" id="ARBA00022840"/>
    </source>
</evidence>
<dbReference type="Gene3D" id="3.30.300.30">
    <property type="match status" value="1"/>
</dbReference>
<sequence length="659" mass="72536">MNSETNPILWSPSDDKVTGSNMYDFTQWVSQQYSQEFADYEALHQWSVANPEDFWTAIWDYCGVIASERGEIALESATPMIEARFFPQARLNFAENLLRGANDTPDSDALVFRGEDKVSRRLSFAELRDQASSIEQCLLAAGVDEGDRVAAMIPNMPEAVIGMLSTSSLGAVWASCSPEFGLEGLLDRFGQIEPTVLIICDGYFYNGKVIDVREKALALATAIPSLKQVICVSYAGLDLGTETVGDVPVVSWDTALQDYAPQAMRFRQMPFDHPLYILFSSGTTGKPKCIVHGAGGTLLQHLKEHALHSDIRAGDRVFYFTTCTWMMWNWLVSALAVKATVLLYDGSPFYPSKTTVLDYLQDEKATFFGTSAKYIDELKKAELKPADTHDLSTVRTIASTGSPLMPDSYEYVYSHIKSDVCLASIAGGTDIISCFVLGNPTLPVYRGEIQCKGLGMAMQAWDDDGNPAADNKGELVCSVAFPSMPVCFWNDEDNARYTAAYFEKFPGYWAHGDLAEFTANGGVIIHGRSDATLNPGGVRIGTAEIYRQVEIFPEVKEAMAIGQQFDGDVRVILFVVMKAGMTLDEDFVKTLKQAIRKGASPRHVPAKILQVAELPRTASGKIVELAVRDVVHGREVKNKTALANPEALELFKDLPELQD</sequence>
<dbReference type="RefSeq" id="WP_109838628.1">
    <property type="nucleotide sequence ID" value="NZ_QGKM01000051.1"/>
</dbReference>
<dbReference type="InterPro" id="IPR005914">
    <property type="entry name" value="Acac_CoA_synth"/>
</dbReference>
<evidence type="ECO:0000259" key="7">
    <source>
        <dbReference type="Pfam" id="PF16177"/>
    </source>
</evidence>
<dbReference type="InterPro" id="IPR000873">
    <property type="entry name" value="AMP-dep_synth/lig_dom"/>
</dbReference>
<keyword evidence="3" id="KW-0547">Nucleotide-binding</keyword>
<evidence type="ECO:0000256" key="3">
    <source>
        <dbReference type="ARBA" id="ARBA00022741"/>
    </source>
</evidence>
<dbReference type="GO" id="GO:0030729">
    <property type="term" value="F:acetoacetate-CoA ligase activity"/>
    <property type="evidence" value="ECO:0007669"/>
    <property type="project" value="InterPro"/>
</dbReference>
<gene>
    <name evidence="8" type="ORF">DKW60_15785</name>
</gene>
<dbReference type="InterPro" id="IPR032387">
    <property type="entry name" value="ACAS_N"/>
</dbReference>
<dbReference type="NCBIfam" id="NF002937">
    <property type="entry name" value="PRK03584.1"/>
    <property type="match status" value="1"/>
</dbReference>
<dbReference type="GO" id="GO:0006629">
    <property type="term" value="P:lipid metabolic process"/>
    <property type="evidence" value="ECO:0007669"/>
    <property type="project" value="InterPro"/>
</dbReference>
<feature type="domain" description="AMP-dependent synthetase/ligase" evidence="5">
    <location>
        <begin position="100"/>
        <end position="477"/>
    </location>
</feature>
<evidence type="ECO:0000313" key="9">
    <source>
        <dbReference type="Proteomes" id="UP000245539"/>
    </source>
</evidence>
<dbReference type="GO" id="GO:0005524">
    <property type="term" value="F:ATP binding"/>
    <property type="evidence" value="ECO:0007669"/>
    <property type="project" value="UniProtKB-KW"/>
</dbReference>
<dbReference type="AlphaFoldDB" id="A0A317C8M9"/>
<dbReference type="Gene3D" id="3.40.50.12780">
    <property type="entry name" value="N-terminal domain of ligase-like"/>
    <property type="match status" value="1"/>
</dbReference>
<evidence type="ECO:0000259" key="5">
    <source>
        <dbReference type="Pfam" id="PF00501"/>
    </source>
</evidence>
<protein>
    <submittedName>
        <fullName evidence="8">Acetoacetate--CoA ligase</fullName>
    </submittedName>
</protein>
<name>A0A317C8M9_9GAMM</name>
<evidence type="ECO:0000256" key="2">
    <source>
        <dbReference type="ARBA" id="ARBA00022598"/>
    </source>
</evidence>